<dbReference type="InterPro" id="IPR018060">
    <property type="entry name" value="HTH_AraC"/>
</dbReference>
<dbReference type="PROSITE" id="PS01124">
    <property type="entry name" value="HTH_ARAC_FAMILY_2"/>
    <property type="match status" value="1"/>
</dbReference>
<dbReference type="PANTHER" id="PTHR43280">
    <property type="entry name" value="ARAC-FAMILY TRANSCRIPTIONAL REGULATOR"/>
    <property type="match status" value="1"/>
</dbReference>
<comment type="caution">
    <text evidence="6">The sequence shown here is derived from an EMBL/GenBank/DDBJ whole genome shotgun (WGS) entry which is preliminary data.</text>
</comment>
<evidence type="ECO:0000313" key="7">
    <source>
        <dbReference type="Proteomes" id="UP000521358"/>
    </source>
</evidence>
<reference evidence="6 7" key="1">
    <citation type="submission" date="2020-03" db="EMBL/GenBank/DDBJ databases">
        <title>Bacterial samples isolated from urine from healthy bovine heifers (Gyr breed).</title>
        <authorList>
            <person name="Giannattasio-Ferraz S."/>
            <person name="Maskeri L."/>
            <person name="Penido A."/>
            <person name="Barbosa-Stancioli E.F."/>
            <person name="Putonti C."/>
        </authorList>
    </citation>
    <scope>NUCLEOTIDE SEQUENCE [LARGE SCALE GENOMIC DNA]</scope>
    <source>
        <strain evidence="6 7">UFMG-H7</strain>
    </source>
</reference>
<evidence type="ECO:0000259" key="5">
    <source>
        <dbReference type="PROSITE" id="PS01124"/>
    </source>
</evidence>
<dbReference type="SMART" id="SM00342">
    <property type="entry name" value="HTH_ARAC"/>
    <property type="match status" value="1"/>
</dbReference>
<dbReference type="InterPro" id="IPR009057">
    <property type="entry name" value="Homeodomain-like_sf"/>
</dbReference>
<dbReference type="SUPFAM" id="SSF46689">
    <property type="entry name" value="Homeodomain-like"/>
    <property type="match status" value="2"/>
</dbReference>
<evidence type="ECO:0000313" key="6">
    <source>
        <dbReference type="EMBL" id="NKC68109.1"/>
    </source>
</evidence>
<dbReference type="EMBL" id="JAAVMB010000009">
    <property type="protein sequence ID" value="NKC68109.1"/>
    <property type="molecule type" value="Genomic_DNA"/>
</dbReference>
<keyword evidence="4" id="KW-0472">Membrane</keyword>
<protein>
    <submittedName>
        <fullName evidence="6">AraC family transcriptional regulator</fullName>
    </submittedName>
</protein>
<dbReference type="Pfam" id="PF12833">
    <property type="entry name" value="HTH_18"/>
    <property type="match status" value="1"/>
</dbReference>
<gene>
    <name evidence="6" type="ORF">HED35_08425</name>
</gene>
<dbReference type="InterPro" id="IPR018062">
    <property type="entry name" value="HTH_AraC-typ_CS"/>
</dbReference>
<keyword evidence="1" id="KW-0805">Transcription regulation</keyword>
<evidence type="ECO:0000256" key="1">
    <source>
        <dbReference type="ARBA" id="ARBA00023015"/>
    </source>
</evidence>
<feature type="transmembrane region" description="Helical" evidence="4">
    <location>
        <begin position="298"/>
        <end position="318"/>
    </location>
</feature>
<feature type="transmembrane region" description="Helical" evidence="4">
    <location>
        <begin position="20"/>
        <end position="39"/>
    </location>
</feature>
<sequence length="753" mass="86739">MKRVSLFKLKLKKRNFHRYIISYLLVFLIPFSIISFIWYQTSTESLNKQIELSTRNYLLQVRSIFYTNFSQLDLLTREVGSNPKITPKMAAHPYYSTEMMKELQRYKITNNVIEEMYLYYDEEPNKLYSSAGSVDFNTFNSFRYQSFDFGSTELSENLKTKVPKFQMIPPLEDRKKIGLLTYTVPLTSADGTHYGAVLYTMKSNNIESILEKSIDQNSGRLFILDADRNVLASSKNTPIPEFFDTEKKIQKSITKNTLKTDYGSIKVDTLEDSDFGLTYVALTNVDEVFKELNRTNRFVLLTVFVVMILGAAIVLFIGRKQYTPIRKLEKLLKSTATDDEAIDNVDSFDHFEYHVSNFLKQNENLHQEIKRQTPYAKEQVLRRLMMGRFNNQEETETLLDSVNLLFFNKGYFVMLIDTKMVNTKTSIQNQEFLMNFLDDISGTGFQAYGSELLSDQAIALLVSMDGSMKQPTIVREIVRKIIVENTVAPIIGVGRVVTELKNINRSYIESLAAIQSVAFTEQKSKVYYYDKISETSDKELGISYPKDEKLKLTQSLLQGDFEIASETIDWLIGIPLNNPLNHEAMKLYGFDLLTTVVNVGMETVGADILLPAEHAANFRNLSELRDSLIQISRQICVAAKSDLKNQESQLQKEIFGYLEQHFASHDITLELLAEEFDVSISYLSRFIKKETGLTFSKYIQELRLEHIKKELIETDKPIKEIILSSGYYDVSNYTRKFKTIVGMTPGQFRSKNR</sequence>
<evidence type="ECO:0000256" key="2">
    <source>
        <dbReference type="ARBA" id="ARBA00023125"/>
    </source>
</evidence>
<name>A0A7X6I3S1_9ENTE</name>
<feature type="domain" description="HTH araC/xylS-type" evidence="5">
    <location>
        <begin position="652"/>
        <end position="751"/>
    </location>
</feature>
<evidence type="ECO:0000256" key="4">
    <source>
        <dbReference type="SAM" id="Phobius"/>
    </source>
</evidence>
<dbReference type="PROSITE" id="PS00041">
    <property type="entry name" value="HTH_ARAC_FAMILY_1"/>
    <property type="match status" value="1"/>
</dbReference>
<keyword evidence="3" id="KW-0804">Transcription</keyword>
<keyword evidence="2" id="KW-0238">DNA-binding</keyword>
<dbReference type="GO" id="GO:0043565">
    <property type="term" value="F:sequence-specific DNA binding"/>
    <property type="evidence" value="ECO:0007669"/>
    <property type="project" value="InterPro"/>
</dbReference>
<dbReference type="Proteomes" id="UP000521358">
    <property type="component" value="Unassembled WGS sequence"/>
</dbReference>
<evidence type="ECO:0000256" key="3">
    <source>
        <dbReference type="ARBA" id="ARBA00023163"/>
    </source>
</evidence>
<dbReference type="AlphaFoldDB" id="A0A7X6I3S1"/>
<dbReference type="PANTHER" id="PTHR43280:SF28">
    <property type="entry name" value="HTH-TYPE TRANSCRIPTIONAL ACTIVATOR RHAS"/>
    <property type="match status" value="1"/>
</dbReference>
<dbReference type="Gene3D" id="1.10.10.60">
    <property type="entry name" value="Homeodomain-like"/>
    <property type="match status" value="2"/>
</dbReference>
<proteinExistence type="predicted"/>
<dbReference type="RefSeq" id="WP_167807341.1">
    <property type="nucleotide sequence ID" value="NZ_JAAVMB010000009.1"/>
</dbReference>
<keyword evidence="4" id="KW-1133">Transmembrane helix</keyword>
<keyword evidence="4" id="KW-0812">Transmembrane</keyword>
<dbReference type="GO" id="GO:0003700">
    <property type="term" value="F:DNA-binding transcription factor activity"/>
    <property type="evidence" value="ECO:0007669"/>
    <property type="project" value="InterPro"/>
</dbReference>
<accession>A0A7X6I3S1</accession>
<organism evidence="6 7">
    <name type="scientific">Vagococcus fluvialis</name>
    <dbReference type="NCBI Taxonomy" id="2738"/>
    <lineage>
        <taxon>Bacteria</taxon>
        <taxon>Bacillati</taxon>
        <taxon>Bacillota</taxon>
        <taxon>Bacilli</taxon>
        <taxon>Lactobacillales</taxon>
        <taxon>Enterococcaceae</taxon>
        <taxon>Vagococcus</taxon>
    </lineage>
</organism>